<dbReference type="AlphaFoldDB" id="A0A4U6TH14"/>
<dbReference type="SUPFAM" id="SSF48576">
    <property type="entry name" value="Terpenoid synthases"/>
    <property type="match status" value="1"/>
</dbReference>
<organism evidence="1 2">
    <name type="scientific">Setaria viridis</name>
    <name type="common">Green bristlegrass</name>
    <name type="synonym">Setaria italica subsp. viridis</name>
    <dbReference type="NCBI Taxonomy" id="4556"/>
    <lineage>
        <taxon>Eukaryota</taxon>
        <taxon>Viridiplantae</taxon>
        <taxon>Streptophyta</taxon>
        <taxon>Embryophyta</taxon>
        <taxon>Tracheophyta</taxon>
        <taxon>Spermatophyta</taxon>
        <taxon>Magnoliopsida</taxon>
        <taxon>Liliopsida</taxon>
        <taxon>Poales</taxon>
        <taxon>Poaceae</taxon>
        <taxon>PACMAD clade</taxon>
        <taxon>Panicoideae</taxon>
        <taxon>Panicodae</taxon>
        <taxon>Paniceae</taxon>
        <taxon>Cenchrinae</taxon>
        <taxon>Setaria</taxon>
    </lineage>
</organism>
<evidence type="ECO:0000313" key="1">
    <source>
        <dbReference type="EMBL" id="TKW00912.1"/>
    </source>
</evidence>
<sequence>MAAGKNLVMAGEDRVVAGEDLVRAGEGAVVGGEEKGRKNINDVPSSLESVECYRKEHGTTGELAAAALSAIMLEHALRRINNACMVIDRALLPAVKLAVINQAKTNEVGYIGGKDAYTFTGDLEGLVTSLFLKLVPI</sequence>
<proteinExistence type="predicted"/>
<dbReference type="Gramene" id="TKW00912">
    <property type="protein sequence ID" value="TKW00912"/>
    <property type="gene ID" value="SEVIR_8G144000v2"/>
</dbReference>
<name>A0A4U6TH14_SETVI</name>
<evidence type="ECO:0000313" key="2">
    <source>
        <dbReference type="Proteomes" id="UP000298652"/>
    </source>
</evidence>
<dbReference type="EMBL" id="CM016559">
    <property type="protein sequence ID" value="TKW00912.1"/>
    <property type="molecule type" value="Genomic_DNA"/>
</dbReference>
<dbReference type="Gene3D" id="1.10.600.10">
    <property type="entry name" value="Farnesyl Diphosphate Synthase"/>
    <property type="match status" value="1"/>
</dbReference>
<accession>A0A4U6TH14</accession>
<keyword evidence="2" id="KW-1185">Reference proteome</keyword>
<dbReference type="InterPro" id="IPR008949">
    <property type="entry name" value="Isoprenoid_synthase_dom_sf"/>
</dbReference>
<reference evidence="1" key="1">
    <citation type="submission" date="2019-03" db="EMBL/GenBank/DDBJ databases">
        <title>WGS assembly of Setaria viridis.</title>
        <authorList>
            <person name="Huang P."/>
            <person name="Jenkins J."/>
            <person name="Grimwood J."/>
            <person name="Barry K."/>
            <person name="Healey A."/>
            <person name="Mamidi S."/>
            <person name="Sreedasyam A."/>
            <person name="Shu S."/>
            <person name="Feldman M."/>
            <person name="Wu J."/>
            <person name="Yu Y."/>
            <person name="Chen C."/>
            <person name="Johnson J."/>
            <person name="Rokhsar D."/>
            <person name="Baxter I."/>
            <person name="Schmutz J."/>
            <person name="Brutnell T."/>
            <person name="Kellogg E."/>
        </authorList>
    </citation>
    <scope>NUCLEOTIDE SEQUENCE [LARGE SCALE GENOMIC DNA]</scope>
</reference>
<dbReference type="Proteomes" id="UP000298652">
    <property type="component" value="Chromosome 8"/>
</dbReference>
<gene>
    <name evidence="1" type="ORF">SEVIR_8G144000v2</name>
</gene>
<protein>
    <submittedName>
        <fullName evidence="1">Uncharacterized protein</fullName>
    </submittedName>
</protein>